<dbReference type="InterPro" id="IPR023010">
    <property type="entry name" value="GcvPA"/>
</dbReference>
<evidence type="ECO:0000259" key="5">
    <source>
        <dbReference type="Pfam" id="PF02347"/>
    </source>
</evidence>
<dbReference type="Pfam" id="PF02347">
    <property type="entry name" value="GDC-P"/>
    <property type="match status" value="1"/>
</dbReference>
<feature type="domain" description="Glycine cleavage system P-protein N-terminal" evidence="5">
    <location>
        <begin position="2"/>
        <end position="440"/>
    </location>
</feature>
<dbReference type="RefSeq" id="WP_092328674.1">
    <property type="nucleotide sequence ID" value="NZ_FNCP01000001.1"/>
</dbReference>
<dbReference type="InterPro" id="IPR049315">
    <property type="entry name" value="GDC-P_N"/>
</dbReference>
<proteinExistence type="inferred from homology"/>
<comment type="catalytic activity">
    <reaction evidence="3 4">
        <text>N(6)-[(R)-lipoyl]-L-lysyl-[glycine-cleavage complex H protein] + glycine + H(+) = N(6)-[(R)-S(8)-aminomethyldihydrolipoyl]-L-lysyl-[glycine-cleavage complex H protein] + CO2</text>
        <dbReference type="Rhea" id="RHEA:24304"/>
        <dbReference type="Rhea" id="RHEA-COMP:10494"/>
        <dbReference type="Rhea" id="RHEA-COMP:10495"/>
        <dbReference type="ChEBI" id="CHEBI:15378"/>
        <dbReference type="ChEBI" id="CHEBI:16526"/>
        <dbReference type="ChEBI" id="CHEBI:57305"/>
        <dbReference type="ChEBI" id="CHEBI:83099"/>
        <dbReference type="ChEBI" id="CHEBI:83143"/>
        <dbReference type="EC" id="1.4.4.2"/>
    </reaction>
</comment>
<comment type="subunit">
    <text evidence="4">The glycine cleavage system is composed of four proteins: P, T, L and H. In this organism, the P 'protein' is a heterodimer of two subunits.</text>
</comment>
<keyword evidence="7" id="KW-1185">Reference proteome</keyword>
<dbReference type="AlphaFoldDB" id="A0A1G7RQA7"/>
<dbReference type="NCBIfam" id="NF001696">
    <property type="entry name" value="PRK00451.1"/>
    <property type="match status" value="1"/>
</dbReference>
<protein>
    <recommendedName>
        <fullName evidence="4">Probable glycine dehydrogenase (decarboxylating) subunit 1</fullName>
        <ecNumber evidence="4">1.4.4.2</ecNumber>
    </recommendedName>
    <alternativeName>
        <fullName evidence="4">Glycine cleavage system P-protein subunit 1</fullName>
    </alternativeName>
    <alternativeName>
        <fullName evidence="4">Glycine decarboxylase subunit 1</fullName>
    </alternativeName>
    <alternativeName>
        <fullName evidence="4">Glycine dehydrogenase (aminomethyl-transferring) subunit 1</fullName>
    </alternativeName>
</protein>
<dbReference type="EC" id="1.4.4.2" evidence="4"/>
<dbReference type="PIRSF" id="PIRSF006815">
    <property type="entry name" value="GcvPA"/>
    <property type="match status" value="1"/>
</dbReference>
<evidence type="ECO:0000313" key="6">
    <source>
        <dbReference type="EMBL" id="SDG12996.1"/>
    </source>
</evidence>
<dbReference type="GO" id="GO:0019464">
    <property type="term" value="P:glycine decarboxylation via glycine cleavage system"/>
    <property type="evidence" value="ECO:0007669"/>
    <property type="project" value="UniProtKB-UniRule"/>
</dbReference>
<dbReference type="InterPro" id="IPR015424">
    <property type="entry name" value="PyrdxlP-dep_Trfase"/>
</dbReference>
<evidence type="ECO:0000256" key="3">
    <source>
        <dbReference type="ARBA" id="ARBA00049026"/>
    </source>
</evidence>
<accession>A0A1G7RQA7</accession>
<dbReference type="SUPFAM" id="SSF53383">
    <property type="entry name" value="PLP-dependent transferases"/>
    <property type="match status" value="1"/>
</dbReference>
<dbReference type="GO" id="GO:0009116">
    <property type="term" value="P:nucleoside metabolic process"/>
    <property type="evidence" value="ECO:0007669"/>
    <property type="project" value="InterPro"/>
</dbReference>
<dbReference type="Gene3D" id="3.40.640.10">
    <property type="entry name" value="Type I PLP-dependent aspartate aminotransferase-like (Major domain)"/>
    <property type="match status" value="1"/>
</dbReference>
<dbReference type="PANTHER" id="PTHR42806">
    <property type="entry name" value="GLYCINE CLEAVAGE SYSTEM P-PROTEIN"/>
    <property type="match status" value="1"/>
</dbReference>
<dbReference type="InterPro" id="IPR020581">
    <property type="entry name" value="GDC_P"/>
</dbReference>
<dbReference type="InterPro" id="IPR015422">
    <property type="entry name" value="PyrdxlP-dep_Trfase_small"/>
</dbReference>
<dbReference type="Gene3D" id="3.90.1150.10">
    <property type="entry name" value="Aspartate Aminotransferase, domain 1"/>
    <property type="match status" value="1"/>
</dbReference>
<dbReference type="Proteomes" id="UP000198656">
    <property type="component" value="Unassembled WGS sequence"/>
</dbReference>
<organism evidence="6 7">
    <name type="scientific">Desulfosporosinus hippei DSM 8344</name>
    <dbReference type="NCBI Taxonomy" id="1121419"/>
    <lineage>
        <taxon>Bacteria</taxon>
        <taxon>Bacillati</taxon>
        <taxon>Bacillota</taxon>
        <taxon>Clostridia</taxon>
        <taxon>Eubacteriales</taxon>
        <taxon>Desulfitobacteriaceae</taxon>
        <taxon>Desulfosporosinus</taxon>
    </lineage>
</organism>
<dbReference type="CDD" id="cd00613">
    <property type="entry name" value="GDC-P"/>
    <property type="match status" value="1"/>
</dbReference>
<dbReference type="EMBL" id="FNCP01000001">
    <property type="protein sequence ID" value="SDG12996.1"/>
    <property type="molecule type" value="Genomic_DNA"/>
</dbReference>
<comment type="similarity">
    <text evidence="4">Belongs to the GcvP family. N-terminal subunit subfamily.</text>
</comment>
<gene>
    <name evidence="4" type="primary">gcvPA</name>
    <name evidence="6" type="ORF">SAMN05443529_101158</name>
</gene>
<name>A0A1G7RQA7_9FIRM</name>
<dbReference type="HAMAP" id="MF_00712">
    <property type="entry name" value="GcvPA"/>
    <property type="match status" value="1"/>
</dbReference>
<evidence type="ECO:0000313" key="7">
    <source>
        <dbReference type="Proteomes" id="UP000198656"/>
    </source>
</evidence>
<dbReference type="PANTHER" id="PTHR42806:SF1">
    <property type="entry name" value="GLYCINE DEHYDROGENASE (DECARBOXYLATING)"/>
    <property type="match status" value="1"/>
</dbReference>
<sequence length="446" mass="49118">MNFVPNTDSQKERLLARIGAKSLEDLFTDIPQEVRLQRTLAISGGMSEQELVKHVKGLAGLNKTVEEYSSFLGAGAYEHYIPSFIDQLLLRSEFYTAYTPYQPEISQGTLQAIYEYQTLVCELTGMDVTNASMYDGASALAEAALMTCDATRRDKVLVLTTVHPEYREVLKTYLPPRGVEIIEVPFKQGVMDQAALEVLLKEDIAGVLVQTPNFFGGLENVEEIVRMAHAKGALVVVSVNPVSLGLLKSPGECGVDIAVGEGQPFGNPLNYGGPYLGFLSCRDKFVRRMPGRIVGATTDKSGKRGYVLTLQAREQHIRREKATSNICSNEALCALAFTMHLSALGKIGLKEMANLNLQNAHYAAQEIAKIPGMSLAFSRPFFHEFVIKSKIEPAKINSGLLESKIIGGLDLVRFYPELDHHLLFCVTETKSKADIDRLVARLGEIQ</sequence>
<evidence type="ECO:0000256" key="4">
    <source>
        <dbReference type="HAMAP-Rule" id="MF_00712"/>
    </source>
</evidence>
<dbReference type="STRING" id="1121419.SAMN05443529_101158"/>
<reference evidence="7" key="1">
    <citation type="submission" date="2016-10" db="EMBL/GenBank/DDBJ databases">
        <authorList>
            <person name="Varghese N."/>
            <person name="Submissions S."/>
        </authorList>
    </citation>
    <scope>NUCLEOTIDE SEQUENCE [LARGE SCALE GENOMIC DNA]</scope>
    <source>
        <strain evidence="7">DSM 8344</strain>
    </source>
</reference>
<evidence type="ECO:0000256" key="2">
    <source>
        <dbReference type="ARBA" id="ARBA00023002"/>
    </source>
</evidence>
<comment type="function">
    <text evidence="1 4">The glycine cleavage system catalyzes the degradation of glycine. The P protein binds the alpha-amino group of glycine through its pyridoxal phosphate cofactor; CO(2) is released and the remaining methylamine moiety is then transferred to the lipoamide cofactor of the H protein.</text>
</comment>
<keyword evidence="2 4" id="KW-0560">Oxidoreductase</keyword>
<dbReference type="GO" id="GO:0004375">
    <property type="term" value="F:glycine dehydrogenase (decarboxylating) activity"/>
    <property type="evidence" value="ECO:0007669"/>
    <property type="project" value="UniProtKB-EC"/>
</dbReference>
<evidence type="ECO:0000256" key="1">
    <source>
        <dbReference type="ARBA" id="ARBA00003788"/>
    </source>
</evidence>
<dbReference type="InterPro" id="IPR015421">
    <property type="entry name" value="PyrdxlP-dep_Trfase_major"/>
</dbReference>
<dbReference type="OrthoDB" id="9771867at2"/>